<evidence type="ECO:0000256" key="2">
    <source>
        <dbReference type="ARBA" id="ARBA00023125"/>
    </source>
</evidence>
<dbReference type="PANTHER" id="PTHR43537">
    <property type="entry name" value="TRANSCRIPTIONAL REGULATOR, GNTR FAMILY"/>
    <property type="match status" value="1"/>
</dbReference>
<dbReference type="InterPro" id="IPR011711">
    <property type="entry name" value="GntR_C"/>
</dbReference>
<dbReference type="PROSITE" id="PS50949">
    <property type="entry name" value="HTH_GNTR"/>
    <property type="match status" value="1"/>
</dbReference>
<evidence type="ECO:0000256" key="1">
    <source>
        <dbReference type="ARBA" id="ARBA00023015"/>
    </source>
</evidence>
<dbReference type="Pfam" id="PF00392">
    <property type="entry name" value="GntR"/>
    <property type="match status" value="1"/>
</dbReference>
<keyword evidence="1" id="KW-0805">Transcription regulation</keyword>
<evidence type="ECO:0000313" key="5">
    <source>
        <dbReference type="EMBL" id="MBH0238491.1"/>
    </source>
</evidence>
<protein>
    <submittedName>
        <fullName evidence="5">Transcriptional regulator NanR</fullName>
    </submittedName>
</protein>
<dbReference type="InterPro" id="IPR000524">
    <property type="entry name" value="Tscrpt_reg_HTH_GntR"/>
</dbReference>
<feature type="domain" description="HTH gntR-type" evidence="4">
    <location>
        <begin position="9"/>
        <end position="77"/>
    </location>
</feature>
<accession>A0A931I413</accession>
<keyword evidence="6" id="KW-1185">Reference proteome</keyword>
<dbReference type="EMBL" id="JADZLT010000050">
    <property type="protein sequence ID" value="MBH0238491.1"/>
    <property type="molecule type" value="Genomic_DNA"/>
</dbReference>
<organism evidence="5 6">
    <name type="scientific">Methylobrevis albus</name>
    <dbReference type="NCBI Taxonomy" id="2793297"/>
    <lineage>
        <taxon>Bacteria</taxon>
        <taxon>Pseudomonadati</taxon>
        <taxon>Pseudomonadota</taxon>
        <taxon>Alphaproteobacteria</taxon>
        <taxon>Hyphomicrobiales</taxon>
        <taxon>Pleomorphomonadaceae</taxon>
        <taxon>Methylobrevis</taxon>
    </lineage>
</organism>
<dbReference type="SMART" id="SM00895">
    <property type="entry name" value="FCD"/>
    <property type="match status" value="1"/>
</dbReference>
<name>A0A931I413_9HYPH</name>
<dbReference type="Proteomes" id="UP000631694">
    <property type="component" value="Unassembled WGS sequence"/>
</dbReference>
<comment type="caution">
    <text evidence="5">The sequence shown here is derived from an EMBL/GenBank/DDBJ whole genome shotgun (WGS) entry which is preliminary data.</text>
</comment>
<dbReference type="InterPro" id="IPR036390">
    <property type="entry name" value="WH_DNA-bd_sf"/>
</dbReference>
<dbReference type="NCBIfam" id="NF003011">
    <property type="entry name" value="PRK03837.1"/>
    <property type="match status" value="1"/>
</dbReference>
<dbReference type="SUPFAM" id="SSF46785">
    <property type="entry name" value="Winged helix' DNA-binding domain"/>
    <property type="match status" value="1"/>
</dbReference>
<evidence type="ECO:0000256" key="3">
    <source>
        <dbReference type="ARBA" id="ARBA00023163"/>
    </source>
</evidence>
<dbReference type="PANTHER" id="PTHR43537:SF53">
    <property type="entry name" value="HTH-TYPE TRANSCRIPTIONAL REPRESSOR NANR"/>
    <property type="match status" value="1"/>
</dbReference>
<keyword evidence="2" id="KW-0238">DNA-binding</keyword>
<dbReference type="SUPFAM" id="SSF48008">
    <property type="entry name" value="GntR ligand-binding domain-like"/>
    <property type="match status" value="1"/>
</dbReference>
<dbReference type="InterPro" id="IPR036388">
    <property type="entry name" value="WH-like_DNA-bd_sf"/>
</dbReference>
<dbReference type="AlphaFoldDB" id="A0A931I413"/>
<gene>
    <name evidence="5" type="primary">nanR</name>
    <name evidence="5" type="ORF">I5731_11710</name>
</gene>
<dbReference type="Pfam" id="PF07729">
    <property type="entry name" value="FCD"/>
    <property type="match status" value="1"/>
</dbReference>
<keyword evidence="3" id="KW-0804">Transcription</keyword>
<dbReference type="GO" id="GO:0003677">
    <property type="term" value="F:DNA binding"/>
    <property type="evidence" value="ECO:0007669"/>
    <property type="project" value="UniProtKB-KW"/>
</dbReference>
<sequence length="235" mass="26511">MEIQPIRRRRVYEDVSERLEEMIRTRTLREGDALPSERELMEQFQVGRPAVREALLSLQKAGLITVGNGERARVSKPDAQHFIQELSATARVFLANPDGVRHFQSARMHLEVSLARHAAREATEADIARIGGALARNAKDVGNVEAFEKSDLAFHFEIVLVARNPLFNGVHQAVVQWLAEQREVSLKASRAKSNALAFHERIYEAIAARDPDAAETAMREHLESVANFYWQHAGR</sequence>
<dbReference type="Gene3D" id="1.20.120.530">
    <property type="entry name" value="GntR ligand-binding domain-like"/>
    <property type="match status" value="1"/>
</dbReference>
<proteinExistence type="predicted"/>
<dbReference type="RefSeq" id="WP_197311556.1">
    <property type="nucleotide sequence ID" value="NZ_JADZLT010000050.1"/>
</dbReference>
<dbReference type="InterPro" id="IPR008920">
    <property type="entry name" value="TF_FadR/GntR_C"/>
</dbReference>
<reference evidence="5" key="1">
    <citation type="submission" date="2020-12" db="EMBL/GenBank/DDBJ databases">
        <title>Methylobrevis albus sp. nov., isolated from fresh water lack sediment.</title>
        <authorList>
            <person name="Zou Q."/>
        </authorList>
    </citation>
    <scope>NUCLEOTIDE SEQUENCE</scope>
    <source>
        <strain evidence="5">L22</strain>
    </source>
</reference>
<dbReference type="SMART" id="SM00345">
    <property type="entry name" value="HTH_GNTR"/>
    <property type="match status" value="1"/>
</dbReference>
<evidence type="ECO:0000313" key="6">
    <source>
        <dbReference type="Proteomes" id="UP000631694"/>
    </source>
</evidence>
<dbReference type="PRINTS" id="PR00035">
    <property type="entry name" value="HTHGNTR"/>
</dbReference>
<dbReference type="GO" id="GO:0003700">
    <property type="term" value="F:DNA-binding transcription factor activity"/>
    <property type="evidence" value="ECO:0007669"/>
    <property type="project" value="InterPro"/>
</dbReference>
<dbReference type="CDD" id="cd07377">
    <property type="entry name" value="WHTH_GntR"/>
    <property type="match status" value="1"/>
</dbReference>
<evidence type="ECO:0000259" key="4">
    <source>
        <dbReference type="PROSITE" id="PS50949"/>
    </source>
</evidence>
<dbReference type="Gene3D" id="1.10.10.10">
    <property type="entry name" value="Winged helix-like DNA-binding domain superfamily/Winged helix DNA-binding domain"/>
    <property type="match status" value="1"/>
</dbReference>